<dbReference type="Pfam" id="PF03245">
    <property type="entry name" value="Phage_lysis"/>
    <property type="match status" value="1"/>
</dbReference>
<proteinExistence type="predicted"/>
<dbReference type="AlphaFoldDB" id="A0AAU7X2U0"/>
<gene>
    <name evidence="1" type="ORF">ABCR88_07920</name>
</gene>
<name>A0AAU7X2U0_9PSED</name>
<dbReference type="EMBL" id="CP158490">
    <property type="protein sequence ID" value="XBY25750.1"/>
    <property type="molecule type" value="Genomic_DNA"/>
</dbReference>
<evidence type="ECO:0000313" key="1">
    <source>
        <dbReference type="EMBL" id="XBY25750.1"/>
    </source>
</evidence>
<dbReference type="InterPro" id="IPR004929">
    <property type="entry name" value="I-spanin"/>
</dbReference>
<dbReference type="GO" id="GO:0044659">
    <property type="term" value="P:viral release from host cell by cytolysis"/>
    <property type="evidence" value="ECO:0007669"/>
    <property type="project" value="InterPro"/>
</dbReference>
<organism evidence="1">
    <name type="scientific">Pseudomonas sp. W17</name>
    <dbReference type="NCBI Taxonomy" id="3144407"/>
    <lineage>
        <taxon>Bacteria</taxon>
        <taxon>Pseudomonadati</taxon>
        <taxon>Pseudomonadota</taxon>
        <taxon>Gammaproteobacteria</taxon>
        <taxon>Pseudomonadales</taxon>
        <taxon>Pseudomonadaceae</taxon>
        <taxon>Pseudomonas</taxon>
    </lineage>
</organism>
<dbReference type="RefSeq" id="WP_350404365.1">
    <property type="nucleotide sequence ID" value="NZ_CP158490.1"/>
</dbReference>
<protein>
    <submittedName>
        <fullName evidence="1">Lysis system i-spanin subunit Rz</fullName>
    </submittedName>
</protein>
<accession>A0AAU7X2U0</accession>
<sequence>MKAPGWLLPALALVLGLALGGWGAWTWQANAYGKALAEQAEAYSTDREQVATAVINWQGEQQDARRALEDRLQASDETHYKELRDEQAKQARLRGQLATADVRLSVLLNATASGSSCVVPATAGAGGLVHGAARAELDPAAAQRIVGITSDGDQGLIALGACQEYVMEVSSASGNIVNDK</sequence>
<reference evidence="1" key="1">
    <citation type="submission" date="2024-06" db="EMBL/GenBank/DDBJ databases">
        <authorList>
            <person name="Wu L."/>
        </authorList>
    </citation>
    <scope>NUCLEOTIDE SEQUENCE</scope>
    <source>
        <strain evidence="1">W17</strain>
    </source>
</reference>